<feature type="domain" description="P/Homo B" evidence="11">
    <location>
        <begin position="647"/>
        <end position="771"/>
    </location>
</feature>
<keyword evidence="5 10" id="KW-0732">Signal</keyword>
<evidence type="ECO:0000256" key="7">
    <source>
        <dbReference type="ARBA" id="ARBA00022833"/>
    </source>
</evidence>
<dbReference type="InterPro" id="IPR001570">
    <property type="entry name" value="Peptidase_M4_C_domain"/>
</dbReference>
<evidence type="ECO:0000256" key="10">
    <source>
        <dbReference type="SAM" id="SignalP"/>
    </source>
</evidence>
<comment type="cofactor">
    <cofactor evidence="1">
        <name>Zn(2+)</name>
        <dbReference type="ChEBI" id="CHEBI:29105"/>
    </cofactor>
</comment>
<dbReference type="CDD" id="cd09597">
    <property type="entry name" value="M4_TLP"/>
    <property type="match status" value="1"/>
</dbReference>
<gene>
    <name evidence="12" type="ORF">GSF22_13355</name>
</gene>
<keyword evidence="9" id="KW-0865">Zymogen</keyword>
<evidence type="ECO:0000313" key="13">
    <source>
        <dbReference type="Proteomes" id="UP000823521"/>
    </source>
</evidence>
<keyword evidence="6" id="KW-0378">Hydrolase</keyword>
<dbReference type="Gene3D" id="2.60.120.260">
    <property type="entry name" value="Galactose-binding domain-like"/>
    <property type="match status" value="2"/>
</dbReference>
<evidence type="ECO:0000256" key="8">
    <source>
        <dbReference type="ARBA" id="ARBA00023049"/>
    </source>
</evidence>
<dbReference type="PROSITE" id="PS51829">
    <property type="entry name" value="P_HOMO_B"/>
    <property type="match status" value="2"/>
</dbReference>
<sequence length="884" mass="90011">MGDYRHVIPPGGPVKRSLAAVSAALLTSGLLTGVATTAHAAPNAPSPDATATAVARAEAALRANGAAVRTAAGETYAVYSSKVDPNGAAHTRYTRAYHGLRVYGGDFVVHTAPDGSFAGSSVGLDAPLTVGTTARVSSAKAVAAAKAQFRGTLTGVGTPELFVDASTGKGRLAWETVLTGWQTDGQTPSKFHVITDATTGALISAYDEIDMVAGTGNSVYSGSVTIDTTLSGSTYSMVDPVRGNGSTCDMNNGTSTCTTFTDADNVWGNGTNSNRQSAGVDAHFGAAKTFDYFKNVHGRNGIFGDGRGVPSRVHYGNAYVNAFWDGSRMTYGDGTGNANPLVSIDVAAHEMSHGVTENVVPGGLTYSGESGGLNEATSDIFGNMVEFYANTTADPGDYQVGEKININGDGTPLRYMYNPSLDGSSHSCWSTSTKNVDVHYSSGVANHFYFNLAEGTGSTPYGTSPICGSAPAVTGIGRAAAEKIWFRALDVYFTSNTSYVNTTNPANTARAYTLRAATDLYGTCSTQYKAVQAAWTAVNVAGSDTACPVGNDFSVSVSPTSGSVNPGGSVTATVATAVTNGSAQTVTLSATGLPSGATASFSPSSVTSGGSSTMTISTSASTPAGTYTVTVNGAGAAVTRTATYALTVNGPAGCSQTNGTDVTIADNATVESSITISGCTGNAGTASTVAVDIVHTYIGDLVVSLVAPDGSTYALHNRTGGSADNIAQTYTVNLSGEVANGTWKLRVQDAASGDTGYLNSWTLNLTGTAPPSCGGSNGTNVTISDNTTVNSTLAVSGCTGNASSTSTVAVQIVHTYIGDLVVTLVAPDGSTYVLHNRTGSSTDNINQTYTVNLSSEVRNGTWTLRVQDAASGDTGYIDNWTLTL</sequence>
<dbReference type="SUPFAM" id="SSF49785">
    <property type="entry name" value="Galactose-binding domain-like"/>
    <property type="match status" value="2"/>
</dbReference>
<dbReference type="Pfam" id="PF03413">
    <property type="entry name" value="PepSY"/>
    <property type="match status" value="1"/>
</dbReference>
<feature type="signal peptide" evidence="10">
    <location>
        <begin position="1"/>
        <end position="40"/>
    </location>
</feature>
<comment type="caution">
    <text evidence="12">The sequence shown here is derived from an EMBL/GenBank/DDBJ whole genome shotgun (WGS) entry which is preliminary data.</text>
</comment>
<dbReference type="Pfam" id="PF07504">
    <property type="entry name" value="FTP"/>
    <property type="match status" value="1"/>
</dbReference>
<dbReference type="SUPFAM" id="SSF55486">
    <property type="entry name" value="Metalloproteases ('zincins'), catalytic domain"/>
    <property type="match status" value="1"/>
</dbReference>
<reference evidence="12 13" key="1">
    <citation type="submission" date="2019-12" db="EMBL/GenBank/DDBJ databases">
        <title>Whole genome sequencing of endophytic Actinobacterium Micromonospora sp. MPMI6T.</title>
        <authorList>
            <person name="Evv R."/>
            <person name="Podile A.R."/>
        </authorList>
    </citation>
    <scope>NUCLEOTIDE SEQUENCE [LARGE SCALE GENOMIC DNA]</scope>
    <source>
        <strain evidence="12 13">MPMI6</strain>
    </source>
</reference>
<evidence type="ECO:0000256" key="1">
    <source>
        <dbReference type="ARBA" id="ARBA00001947"/>
    </source>
</evidence>
<dbReference type="InterPro" id="IPR027268">
    <property type="entry name" value="Peptidase_M4/M1_CTD_sf"/>
</dbReference>
<name>A0ABS3VR42_MICEH</name>
<evidence type="ECO:0000256" key="6">
    <source>
        <dbReference type="ARBA" id="ARBA00022801"/>
    </source>
</evidence>
<evidence type="ECO:0000256" key="3">
    <source>
        <dbReference type="ARBA" id="ARBA00022670"/>
    </source>
</evidence>
<keyword evidence="7" id="KW-0862">Zinc</keyword>
<dbReference type="Pfam" id="PF01447">
    <property type="entry name" value="Peptidase_M4"/>
    <property type="match status" value="1"/>
</dbReference>
<dbReference type="InterPro" id="IPR011096">
    <property type="entry name" value="FTP_domain"/>
</dbReference>
<dbReference type="InterPro" id="IPR025711">
    <property type="entry name" value="PepSY"/>
</dbReference>
<dbReference type="Pfam" id="PF02868">
    <property type="entry name" value="Peptidase_M4_C"/>
    <property type="match status" value="1"/>
</dbReference>
<dbReference type="PANTHER" id="PTHR33794">
    <property type="entry name" value="BACILLOLYSIN"/>
    <property type="match status" value="1"/>
</dbReference>
<dbReference type="PRINTS" id="PR00730">
    <property type="entry name" value="THERMOLYSIN"/>
</dbReference>
<organism evidence="12 13">
    <name type="scientific">Micromonospora echinofusca</name>
    <dbReference type="NCBI Taxonomy" id="47858"/>
    <lineage>
        <taxon>Bacteria</taxon>
        <taxon>Bacillati</taxon>
        <taxon>Actinomycetota</taxon>
        <taxon>Actinomycetes</taxon>
        <taxon>Micromonosporales</taxon>
        <taxon>Micromonosporaceae</taxon>
        <taxon>Micromonospora</taxon>
    </lineage>
</organism>
<dbReference type="PANTHER" id="PTHR33794:SF1">
    <property type="entry name" value="BACILLOLYSIN"/>
    <property type="match status" value="1"/>
</dbReference>
<keyword evidence="8" id="KW-0482">Metalloprotease</keyword>
<dbReference type="InterPro" id="IPR023612">
    <property type="entry name" value="Peptidase_M4"/>
</dbReference>
<evidence type="ECO:0000256" key="2">
    <source>
        <dbReference type="ARBA" id="ARBA00009388"/>
    </source>
</evidence>
<dbReference type="InterPro" id="IPR050728">
    <property type="entry name" value="Zinc_Metalloprotease_M4"/>
</dbReference>
<dbReference type="InterPro" id="IPR013856">
    <property type="entry name" value="Peptidase_M4_domain"/>
</dbReference>
<dbReference type="Proteomes" id="UP000823521">
    <property type="component" value="Unassembled WGS sequence"/>
</dbReference>
<feature type="chain" id="PRO_5046465028" evidence="10">
    <location>
        <begin position="41"/>
        <end position="884"/>
    </location>
</feature>
<dbReference type="Gene3D" id="1.10.390.10">
    <property type="entry name" value="Neutral Protease Domain 2"/>
    <property type="match status" value="1"/>
</dbReference>
<feature type="domain" description="P/Homo B" evidence="11">
    <location>
        <begin position="772"/>
        <end position="884"/>
    </location>
</feature>
<keyword evidence="4" id="KW-0479">Metal-binding</keyword>
<comment type="similarity">
    <text evidence="2">Belongs to the peptidase M4 family.</text>
</comment>
<evidence type="ECO:0000256" key="5">
    <source>
        <dbReference type="ARBA" id="ARBA00022729"/>
    </source>
</evidence>
<evidence type="ECO:0000259" key="11">
    <source>
        <dbReference type="PROSITE" id="PS51829"/>
    </source>
</evidence>
<dbReference type="Pfam" id="PF01483">
    <property type="entry name" value="P_proprotein"/>
    <property type="match status" value="2"/>
</dbReference>
<dbReference type="Gene3D" id="3.10.170.10">
    <property type="match status" value="1"/>
</dbReference>
<dbReference type="EMBL" id="WVUH01000095">
    <property type="protein sequence ID" value="MBO4206985.1"/>
    <property type="molecule type" value="Genomic_DNA"/>
</dbReference>
<evidence type="ECO:0000313" key="12">
    <source>
        <dbReference type="EMBL" id="MBO4206985.1"/>
    </source>
</evidence>
<evidence type="ECO:0000256" key="4">
    <source>
        <dbReference type="ARBA" id="ARBA00022723"/>
    </source>
</evidence>
<protein>
    <submittedName>
        <fullName evidence="12">M4 family peptidase</fullName>
    </submittedName>
</protein>
<dbReference type="InterPro" id="IPR008979">
    <property type="entry name" value="Galactose-bd-like_sf"/>
</dbReference>
<accession>A0ABS3VR42</accession>
<keyword evidence="3" id="KW-0645">Protease</keyword>
<dbReference type="InterPro" id="IPR002884">
    <property type="entry name" value="P_dom"/>
</dbReference>
<evidence type="ECO:0000256" key="9">
    <source>
        <dbReference type="ARBA" id="ARBA00023145"/>
    </source>
</evidence>
<dbReference type="Gene3D" id="3.10.450.490">
    <property type="match status" value="1"/>
</dbReference>
<keyword evidence="13" id="KW-1185">Reference proteome</keyword>
<proteinExistence type="inferred from homology"/>